<evidence type="ECO:0000313" key="1">
    <source>
        <dbReference type="EMBL" id="GBM22986.1"/>
    </source>
</evidence>
<accession>A0A4Y2E3U2</accession>
<name>A0A4Y2E3U2_ARAVE</name>
<dbReference type="AlphaFoldDB" id="A0A4Y2E3U2"/>
<gene>
    <name evidence="1" type="ORF">AVEN_172333_1</name>
</gene>
<organism evidence="1 2">
    <name type="scientific">Araneus ventricosus</name>
    <name type="common">Orbweaver spider</name>
    <name type="synonym">Epeira ventricosa</name>
    <dbReference type="NCBI Taxonomy" id="182803"/>
    <lineage>
        <taxon>Eukaryota</taxon>
        <taxon>Metazoa</taxon>
        <taxon>Ecdysozoa</taxon>
        <taxon>Arthropoda</taxon>
        <taxon>Chelicerata</taxon>
        <taxon>Arachnida</taxon>
        <taxon>Araneae</taxon>
        <taxon>Araneomorphae</taxon>
        <taxon>Entelegynae</taxon>
        <taxon>Araneoidea</taxon>
        <taxon>Araneidae</taxon>
        <taxon>Araneus</taxon>
    </lineage>
</organism>
<reference evidence="1 2" key="1">
    <citation type="journal article" date="2019" name="Sci. Rep.">
        <title>Orb-weaving spider Araneus ventricosus genome elucidates the spidroin gene catalogue.</title>
        <authorList>
            <person name="Kono N."/>
            <person name="Nakamura H."/>
            <person name="Ohtoshi R."/>
            <person name="Moran D.A.P."/>
            <person name="Shinohara A."/>
            <person name="Yoshida Y."/>
            <person name="Fujiwara M."/>
            <person name="Mori M."/>
            <person name="Tomita M."/>
            <person name="Arakawa K."/>
        </authorList>
    </citation>
    <scope>NUCLEOTIDE SEQUENCE [LARGE SCALE GENOMIC DNA]</scope>
</reference>
<proteinExistence type="predicted"/>
<dbReference type="Proteomes" id="UP000499080">
    <property type="component" value="Unassembled WGS sequence"/>
</dbReference>
<evidence type="ECO:0000313" key="2">
    <source>
        <dbReference type="Proteomes" id="UP000499080"/>
    </source>
</evidence>
<protein>
    <submittedName>
        <fullName evidence="1">Uncharacterized protein</fullName>
    </submittedName>
</protein>
<sequence>MDEWGGRILLRGRRIGGGRDKRRQGARGSLEQRDGRAIREMGYAGRCSHYLLLKRKIPLPSASEKVSAILFIYPHHRCLQLEKTWGNTKLTLFFLDGTFFRERVGRICYFQIVSVGAVSKYLRIKSAREMRNELETVPIELAGGISSLFNSNYSADCWKNLVRFPEFHVNSRKIKPEVWVCPQNIKKRNPTREIRQSGYENPYETTLVPVPRAAKVDLLSKKKKKNSAFYVTLKVSPTVIWHSISQKFATTIQPGCCHFHKVPFPSSLSEVNLLLSPKDMALSSPSHSTPLLSTPAVVAGLQRSQALSFS</sequence>
<comment type="caution">
    <text evidence="1">The sequence shown here is derived from an EMBL/GenBank/DDBJ whole genome shotgun (WGS) entry which is preliminary data.</text>
</comment>
<dbReference type="EMBL" id="BGPR01000490">
    <property type="protein sequence ID" value="GBM22986.1"/>
    <property type="molecule type" value="Genomic_DNA"/>
</dbReference>
<keyword evidence="2" id="KW-1185">Reference proteome</keyword>